<dbReference type="EMBL" id="CAEZYE010000040">
    <property type="protein sequence ID" value="CAB4712564.1"/>
    <property type="molecule type" value="Genomic_DNA"/>
</dbReference>
<keyword evidence="1" id="KW-0472">Membrane</keyword>
<evidence type="ECO:0000313" key="4">
    <source>
        <dbReference type="EMBL" id="CAB4913267.1"/>
    </source>
</evidence>
<dbReference type="EMBL" id="CAFAAS010000001">
    <property type="protein sequence ID" value="CAB4795804.1"/>
    <property type="molecule type" value="Genomic_DNA"/>
</dbReference>
<gene>
    <name evidence="2" type="ORF">UFOPK2655_00837</name>
    <name evidence="3" type="ORF">UFOPK3077_00187</name>
    <name evidence="4" type="ORF">UFOPK3667_00186</name>
    <name evidence="5" type="ORF">UFOPK3903_00368</name>
    <name evidence="6" type="ORF">UFOPK4444_00455</name>
</gene>
<keyword evidence="1" id="KW-1133">Transmembrane helix</keyword>
<dbReference type="EMBL" id="CAFBRZ010000018">
    <property type="protein sequence ID" value="CAB5147583.1"/>
    <property type="molecule type" value="Genomic_DNA"/>
</dbReference>
<dbReference type="EMBL" id="CAFBMU010000001">
    <property type="protein sequence ID" value="CAB4913267.1"/>
    <property type="molecule type" value="Genomic_DNA"/>
</dbReference>
<evidence type="ECO:0000313" key="5">
    <source>
        <dbReference type="EMBL" id="CAB4970387.1"/>
    </source>
</evidence>
<evidence type="ECO:0000313" key="3">
    <source>
        <dbReference type="EMBL" id="CAB4795804.1"/>
    </source>
</evidence>
<proteinExistence type="predicted"/>
<feature type="transmembrane region" description="Helical" evidence="1">
    <location>
        <begin position="20"/>
        <end position="44"/>
    </location>
</feature>
<evidence type="ECO:0000256" key="1">
    <source>
        <dbReference type="SAM" id="Phobius"/>
    </source>
</evidence>
<name>A0A6J7W6N0_9ZZZZ</name>
<dbReference type="EMBL" id="CAFBOD010000003">
    <property type="protein sequence ID" value="CAB4970387.1"/>
    <property type="molecule type" value="Genomic_DNA"/>
</dbReference>
<keyword evidence="1" id="KW-0812">Transmembrane</keyword>
<sequence>MHLLMSSVEDGTVAGQGLSAIQTVITFIVIPVALFVVIAGLSWFGSAPRKAKSQSSITSID</sequence>
<dbReference type="AlphaFoldDB" id="A0A6J7W6N0"/>
<evidence type="ECO:0000313" key="2">
    <source>
        <dbReference type="EMBL" id="CAB4712564.1"/>
    </source>
</evidence>
<accession>A0A6J7W6N0</accession>
<reference evidence="6" key="1">
    <citation type="submission" date="2020-05" db="EMBL/GenBank/DDBJ databases">
        <authorList>
            <person name="Chiriac C."/>
            <person name="Salcher M."/>
            <person name="Ghai R."/>
            <person name="Kavagutti S V."/>
        </authorList>
    </citation>
    <scope>NUCLEOTIDE SEQUENCE</scope>
</reference>
<evidence type="ECO:0000313" key="6">
    <source>
        <dbReference type="EMBL" id="CAB5147583.1"/>
    </source>
</evidence>
<protein>
    <submittedName>
        <fullName evidence="6">Unannotated protein</fullName>
    </submittedName>
</protein>
<organism evidence="6">
    <name type="scientific">freshwater metagenome</name>
    <dbReference type="NCBI Taxonomy" id="449393"/>
    <lineage>
        <taxon>unclassified sequences</taxon>
        <taxon>metagenomes</taxon>
        <taxon>ecological metagenomes</taxon>
    </lineage>
</organism>